<reference evidence="1 2" key="1">
    <citation type="journal article" date="2016" name="Fungal Biol.">
        <title>The genome of Xylona heveae provides a window into fungal endophytism.</title>
        <authorList>
            <person name="Gazis R."/>
            <person name="Kuo A."/>
            <person name="Riley R."/>
            <person name="LaButti K."/>
            <person name="Lipzen A."/>
            <person name="Lin J."/>
            <person name="Amirebrahimi M."/>
            <person name="Hesse C.N."/>
            <person name="Spatafora J.W."/>
            <person name="Henrissat B."/>
            <person name="Hainaut M."/>
            <person name="Grigoriev I.V."/>
            <person name="Hibbett D.S."/>
        </authorList>
    </citation>
    <scope>NUCLEOTIDE SEQUENCE [LARGE SCALE GENOMIC DNA]</scope>
    <source>
        <strain evidence="1 2">TC161</strain>
    </source>
</reference>
<dbReference type="InParanoid" id="A0A165H2T0"/>
<evidence type="ECO:0000313" key="2">
    <source>
        <dbReference type="Proteomes" id="UP000076632"/>
    </source>
</evidence>
<dbReference type="EMBL" id="KV407458">
    <property type="protein sequence ID" value="KZF22906.1"/>
    <property type="molecule type" value="Genomic_DNA"/>
</dbReference>
<dbReference type="GeneID" id="28899436"/>
<gene>
    <name evidence="1" type="ORF">L228DRAFT_261027</name>
</gene>
<dbReference type="Proteomes" id="UP000076632">
    <property type="component" value="Unassembled WGS sequence"/>
</dbReference>
<sequence length="348" mass="39087">MDCQSWPVNDIFLSKFNYLFLQDHDALELNGANLGDLTNDIHPLFSRENFLVFDEKYQVLMPTLRLASRILTDMSSITFFHALIYGRNDILGGGMTETYGRPCFTFNRQETPLTPLQFKDTFDTLENLASFVKFRTNPLLTTMNSWGCTSGNADIVHPMGGLGSYIDINPIFLYHLGSGRLSVSERLRIQLILAITLCHECTHAIGFAAYPRDPDEIGAAIVEPFFENHRLAELGSAFEDFVFGGIIDPMAEQTDCCYGLIIEGWPGNRVPVTREGAVPVPVRTDIPVPAFSTRYLIPMTWVQAVHSTAFWDDVARLKETSLKAPTTTGYRFVNSDSGHIYEEGYVLE</sequence>
<name>A0A165H2T0_XYLHT</name>
<organism evidence="1 2">
    <name type="scientific">Xylona heveae (strain CBS 132557 / TC161)</name>
    <dbReference type="NCBI Taxonomy" id="1328760"/>
    <lineage>
        <taxon>Eukaryota</taxon>
        <taxon>Fungi</taxon>
        <taxon>Dikarya</taxon>
        <taxon>Ascomycota</taxon>
        <taxon>Pezizomycotina</taxon>
        <taxon>Xylonomycetes</taxon>
        <taxon>Xylonales</taxon>
        <taxon>Xylonaceae</taxon>
        <taxon>Xylona</taxon>
    </lineage>
</organism>
<keyword evidence="2" id="KW-1185">Reference proteome</keyword>
<proteinExistence type="predicted"/>
<protein>
    <submittedName>
        <fullName evidence="1">Uncharacterized protein</fullName>
    </submittedName>
</protein>
<accession>A0A165H2T0</accession>
<dbReference type="AlphaFoldDB" id="A0A165H2T0"/>
<dbReference type="OrthoDB" id="10254945at2759"/>
<dbReference type="RefSeq" id="XP_018188461.1">
    <property type="nucleotide sequence ID" value="XM_018334299.1"/>
</dbReference>
<evidence type="ECO:0000313" key="1">
    <source>
        <dbReference type="EMBL" id="KZF22906.1"/>
    </source>
</evidence>